<gene>
    <name evidence="2" type="ORF">SDC9_124095</name>
</gene>
<feature type="transmembrane region" description="Helical" evidence="1">
    <location>
        <begin position="21"/>
        <end position="41"/>
    </location>
</feature>
<evidence type="ECO:0000313" key="2">
    <source>
        <dbReference type="EMBL" id="MPM77095.1"/>
    </source>
</evidence>
<reference evidence="2" key="1">
    <citation type="submission" date="2019-08" db="EMBL/GenBank/DDBJ databases">
        <authorList>
            <person name="Kucharzyk K."/>
            <person name="Murdoch R.W."/>
            <person name="Higgins S."/>
            <person name="Loffler F."/>
        </authorList>
    </citation>
    <scope>NUCLEOTIDE SEQUENCE</scope>
</reference>
<dbReference type="EMBL" id="VSSQ01027716">
    <property type="protein sequence ID" value="MPM77095.1"/>
    <property type="molecule type" value="Genomic_DNA"/>
</dbReference>
<organism evidence="2">
    <name type="scientific">bioreactor metagenome</name>
    <dbReference type="NCBI Taxonomy" id="1076179"/>
    <lineage>
        <taxon>unclassified sequences</taxon>
        <taxon>metagenomes</taxon>
        <taxon>ecological metagenomes</taxon>
    </lineage>
</organism>
<keyword evidence="1" id="KW-0472">Membrane</keyword>
<keyword evidence="1" id="KW-0812">Transmembrane</keyword>
<proteinExistence type="predicted"/>
<protein>
    <submittedName>
        <fullName evidence="2">Uncharacterized protein</fullName>
    </submittedName>
</protein>
<comment type="caution">
    <text evidence="2">The sequence shown here is derived from an EMBL/GenBank/DDBJ whole genome shotgun (WGS) entry which is preliminary data.</text>
</comment>
<keyword evidence="1" id="KW-1133">Transmembrane helix</keyword>
<name>A0A645CJH1_9ZZZZ</name>
<evidence type="ECO:0000256" key="1">
    <source>
        <dbReference type="SAM" id="Phobius"/>
    </source>
</evidence>
<feature type="transmembrane region" description="Helical" evidence="1">
    <location>
        <begin position="53"/>
        <end position="71"/>
    </location>
</feature>
<accession>A0A645CJH1</accession>
<sequence>MHSLKKIVQFIHQNKTTLTGMFLGAVLAYIYWINWGIYYGTYPLSSECWVNCIYGNLFGGLLACLLFNNGLKERDSDKEKE</sequence>
<dbReference type="AlphaFoldDB" id="A0A645CJH1"/>